<comment type="caution">
    <text evidence="1">The sequence shown here is derived from an EMBL/GenBank/DDBJ whole genome shotgun (WGS) entry which is preliminary data.</text>
</comment>
<gene>
    <name evidence="1" type="ORF">A2358_00350</name>
</gene>
<organism evidence="1 2">
    <name type="scientific">Candidatus Staskawiczbacteria bacterium RIFOXYB1_FULL_37_44</name>
    <dbReference type="NCBI Taxonomy" id="1802223"/>
    <lineage>
        <taxon>Bacteria</taxon>
        <taxon>Candidatus Staskawicziibacteriota</taxon>
    </lineage>
</organism>
<sequence length="95" mass="10815">MLDNNDIEKLIKAQKEVFVTKDEFKSFIEIAAKKDDIAEMRKDMATKDDIKGIKGDVNKIVDLLGKMDGKLDEVVQTSKEVEYIKNMLAIPVLKK</sequence>
<protein>
    <submittedName>
        <fullName evidence="1">Uncharacterized protein</fullName>
    </submittedName>
</protein>
<dbReference type="EMBL" id="MHPJ01000004">
    <property type="protein sequence ID" value="OGZ79401.1"/>
    <property type="molecule type" value="Genomic_DNA"/>
</dbReference>
<accession>A0A1G2IYI4</accession>
<proteinExistence type="predicted"/>
<name>A0A1G2IYI4_9BACT</name>
<dbReference type="STRING" id="1802223.A2358_00350"/>
<reference evidence="1 2" key="1">
    <citation type="journal article" date="2016" name="Nat. Commun.">
        <title>Thousands of microbial genomes shed light on interconnected biogeochemical processes in an aquifer system.</title>
        <authorList>
            <person name="Anantharaman K."/>
            <person name="Brown C.T."/>
            <person name="Hug L.A."/>
            <person name="Sharon I."/>
            <person name="Castelle C.J."/>
            <person name="Probst A.J."/>
            <person name="Thomas B.C."/>
            <person name="Singh A."/>
            <person name="Wilkins M.J."/>
            <person name="Karaoz U."/>
            <person name="Brodie E.L."/>
            <person name="Williams K.H."/>
            <person name="Hubbard S.S."/>
            <person name="Banfield J.F."/>
        </authorList>
    </citation>
    <scope>NUCLEOTIDE SEQUENCE [LARGE SCALE GENOMIC DNA]</scope>
</reference>
<dbReference type="AlphaFoldDB" id="A0A1G2IYI4"/>
<dbReference type="Proteomes" id="UP000178650">
    <property type="component" value="Unassembled WGS sequence"/>
</dbReference>
<evidence type="ECO:0000313" key="1">
    <source>
        <dbReference type="EMBL" id="OGZ79401.1"/>
    </source>
</evidence>
<evidence type="ECO:0000313" key="2">
    <source>
        <dbReference type="Proteomes" id="UP000178650"/>
    </source>
</evidence>